<dbReference type="Proteomes" id="UP000177324">
    <property type="component" value="Unassembled WGS sequence"/>
</dbReference>
<evidence type="ECO:0000313" key="4">
    <source>
        <dbReference type="Proteomes" id="UP000177324"/>
    </source>
</evidence>
<evidence type="ECO:0000313" key="3">
    <source>
        <dbReference type="EMBL" id="OGY17488.1"/>
    </source>
</evidence>
<evidence type="ECO:0000256" key="1">
    <source>
        <dbReference type="SAM" id="Phobius"/>
    </source>
</evidence>
<keyword evidence="1" id="KW-1133">Transmembrane helix</keyword>
<accession>A0A1G1VQ01</accession>
<feature type="chain" id="PRO_5009581044" evidence="2">
    <location>
        <begin position="25"/>
        <end position="163"/>
    </location>
</feature>
<evidence type="ECO:0000256" key="2">
    <source>
        <dbReference type="SAM" id="SignalP"/>
    </source>
</evidence>
<dbReference type="AlphaFoldDB" id="A0A1G1VQ01"/>
<organism evidence="3 4">
    <name type="scientific">Candidatus Chisholmbacteria bacterium RIFCSPHIGHO2_01_FULL_48_12</name>
    <dbReference type="NCBI Taxonomy" id="1797589"/>
    <lineage>
        <taxon>Bacteria</taxon>
        <taxon>Candidatus Chisholmiibacteriota</taxon>
    </lineage>
</organism>
<comment type="caution">
    <text evidence="3">The sequence shown here is derived from an EMBL/GenBank/DDBJ whole genome shotgun (WGS) entry which is preliminary data.</text>
</comment>
<dbReference type="EMBL" id="MHCH01000023">
    <property type="protein sequence ID" value="OGY17488.1"/>
    <property type="molecule type" value="Genomic_DNA"/>
</dbReference>
<gene>
    <name evidence="3" type="ORF">A2784_01905</name>
</gene>
<feature type="signal peptide" evidence="2">
    <location>
        <begin position="1"/>
        <end position="24"/>
    </location>
</feature>
<name>A0A1G1VQ01_9BACT</name>
<keyword evidence="1" id="KW-0812">Transmembrane</keyword>
<feature type="transmembrane region" description="Helical" evidence="1">
    <location>
        <begin position="99"/>
        <end position="123"/>
    </location>
</feature>
<reference evidence="3 4" key="1">
    <citation type="journal article" date="2016" name="Nat. Commun.">
        <title>Thousands of microbial genomes shed light on interconnected biogeochemical processes in an aquifer system.</title>
        <authorList>
            <person name="Anantharaman K."/>
            <person name="Brown C.T."/>
            <person name="Hug L.A."/>
            <person name="Sharon I."/>
            <person name="Castelle C.J."/>
            <person name="Probst A.J."/>
            <person name="Thomas B.C."/>
            <person name="Singh A."/>
            <person name="Wilkins M.J."/>
            <person name="Karaoz U."/>
            <person name="Brodie E.L."/>
            <person name="Williams K.H."/>
            <person name="Hubbard S.S."/>
            <person name="Banfield J.F."/>
        </authorList>
    </citation>
    <scope>NUCLEOTIDE SEQUENCE [LARGE SCALE GENOMIC DNA]</scope>
</reference>
<keyword evidence="1" id="KW-0472">Membrane</keyword>
<keyword evidence="2" id="KW-0732">Signal</keyword>
<feature type="transmembrane region" description="Helical" evidence="1">
    <location>
        <begin position="135"/>
        <end position="156"/>
    </location>
</feature>
<dbReference type="InterPro" id="IPR043993">
    <property type="entry name" value="T4SS_pilin"/>
</dbReference>
<sequence>MKKLFFFLCFYALLLLRLSVPVSAGCCTGPGCNPASLPPYSCAPYHCDTQKDCDDKAPAPAPAAGAATPTCGADNSGTPTALGCIPNEPAAAIKLILPWAIKLGTGLAFLLFLYGAFTLITAGSDPQKVDTGKSIITSATAGLIFIILSMLLLRVIGVDILKL</sequence>
<protein>
    <submittedName>
        <fullName evidence="3">Uncharacterized protein</fullName>
    </submittedName>
</protein>
<dbReference type="STRING" id="1797589.A2784_01905"/>
<dbReference type="Pfam" id="PF18895">
    <property type="entry name" value="T4SS_pilin"/>
    <property type="match status" value="1"/>
</dbReference>
<proteinExistence type="predicted"/>